<keyword evidence="2" id="KW-0663">Pyridoxal phosphate</keyword>
<sequence length="349" mass="35508">MNPIWPTDPAQLWPDPHPTELLDLPALARRCGVARVLAKAENQRALGSFKALGGMYAGLRALSLRTGAASLEQLREACVAANPPWRLLCASDGNHGLAVAAAARHAGAGARVYLPAAVPEARAARIRALGAQLQRVDGDYEDAVLAAESAAARGEGVLIADTGDDPHDPVIADVLAGYGLLARELRGQCPQPPSHVYAQAGVGVLAAALAEGLHDWLRAPARLVVVEPDRAACVGHALRAGRAERIAGDLNTVAGMLSCGRAASVALAALQRRGALAMTVDEAELAAAPATVRAAGGPASTASGAAGLAGLLRAAADPALRASHGLDQRSVVLVVITEAALQPDDSQGA</sequence>
<dbReference type="KEGG" id="lem:LEN_0828"/>
<dbReference type="Proteomes" id="UP000218824">
    <property type="component" value="Chromosome"/>
</dbReference>
<dbReference type="EMBL" id="AP014940">
    <property type="protein sequence ID" value="BAV96315.1"/>
    <property type="molecule type" value="Genomic_DNA"/>
</dbReference>
<dbReference type="SUPFAM" id="SSF53686">
    <property type="entry name" value="Tryptophan synthase beta subunit-like PLP-dependent enzymes"/>
    <property type="match status" value="1"/>
</dbReference>
<dbReference type="InterPro" id="IPR036052">
    <property type="entry name" value="TrpB-like_PALP_sf"/>
</dbReference>
<organism evidence="4 5">
    <name type="scientific">Lysobacter enzymogenes</name>
    <dbReference type="NCBI Taxonomy" id="69"/>
    <lineage>
        <taxon>Bacteria</taxon>
        <taxon>Pseudomonadati</taxon>
        <taxon>Pseudomonadota</taxon>
        <taxon>Gammaproteobacteria</taxon>
        <taxon>Lysobacterales</taxon>
        <taxon>Lysobacteraceae</taxon>
        <taxon>Lysobacter</taxon>
    </lineage>
</organism>
<dbReference type="RefSeq" id="WP_096376760.1">
    <property type="nucleotide sequence ID" value="NZ_AP014940.1"/>
</dbReference>
<evidence type="ECO:0000259" key="3">
    <source>
        <dbReference type="Pfam" id="PF00291"/>
    </source>
</evidence>
<dbReference type="GeneID" id="83062721"/>
<dbReference type="PANTHER" id="PTHR42937:SF1">
    <property type="entry name" value="DIAMINOPROPIONATE AMMONIA-LYASE"/>
    <property type="match status" value="1"/>
</dbReference>
<name>A0AAU9ABS6_LYSEN</name>
<gene>
    <name evidence="4" type="ORF">LEN_0828</name>
</gene>
<protein>
    <submittedName>
        <fullName evidence="4">Diaminopropionate ammonia-lyase</fullName>
        <ecNumber evidence="4">4.3.1.15</ecNumber>
    </submittedName>
</protein>
<evidence type="ECO:0000313" key="5">
    <source>
        <dbReference type="Proteomes" id="UP000218824"/>
    </source>
</evidence>
<proteinExistence type="predicted"/>
<dbReference type="Pfam" id="PF00291">
    <property type="entry name" value="PALP"/>
    <property type="match status" value="1"/>
</dbReference>
<dbReference type="EC" id="4.3.1.15" evidence="4"/>
<dbReference type="InterPro" id="IPR001926">
    <property type="entry name" value="TrpB-like_PALP"/>
</dbReference>
<dbReference type="Gene3D" id="3.40.50.1100">
    <property type="match status" value="2"/>
</dbReference>
<keyword evidence="4" id="KW-0456">Lyase</keyword>
<dbReference type="GO" id="GO:0008838">
    <property type="term" value="F:diaminopropionate ammonia-lyase activity"/>
    <property type="evidence" value="ECO:0007669"/>
    <property type="project" value="UniProtKB-EC"/>
</dbReference>
<reference evidence="4 5" key="1">
    <citation type="journal article" date="2017" name="DNA Res.">
        <title>Complete genome sequence and expression profile of the commercial lytic enzyme producer Lysobacter enzymogenes M497-1.</title>
        <authorList>
            <person name="Takami H."/>
            <person name="Toyoda A."/>
            <person name="Uchiyama I."/>
            <person name="Itoh T."/>
            <person name="Takaki Y."/>
            <person name="Arai W."/>
            <person name="Nishi S."/>
            <person name="Kawai M."/>
            <person name="Shinya K."/>
            <person name="Ikeda H."/>
        </authorList>
    </citation>
    <scope>NUCLEOTIDE SEQUENCE [LARGE SCALE GENOMIC DNA]</scope>
    <source>
        <strain evidence="4 5">M497-1</strain>
    </source>
</reference>
<accession>A0AAU9ABS6</accession>
<dbReference type="AlphaFoldDB" id="A0AAU9ABS6"/>
<evidence type="ECO:0000313" key="4">
    <source>
        <dbReference type="EMBL" id="BAV96315.1"/>
    </source>
</evidence>
<evidence type="ECO:0000256" key="1">
    <source>
        <dbReference type="ARBA" id="ARBA00001933"/>
    </source>
</evidence>
<dbReference type="PANTHER" id="PTHR42937">
    <property type="match status" value="1"/>
</dbReference>
<feature type="domain" description="Tryptophan synthase beta chain-like PALP" evidence="3">
    <location>
        <begin position="16"/>
        <end position="337"/>
    </location>
</feature>
<comment type="cofactor">
    <cofactor evidence="1">
        <name>pyridoxal 5'-phosphate</name>
        <dbReference type="ChEBI" id="CHEBI:597326"/>
    </cofactor>
</comment>
<evidence type="ECO:0000256" key="2">
    <source>
        <dbReference type="ARBA" id="ARBA00022898"/>
    </source>
</evidence>